<dbReference type="AlphaFoldDB" id="A0A0P8WC24"/>
<dbReference type="PANTHER" id="PTHR34296:SF2">
    <property type="entry name" value="ABC TRANSPORTER GUANOSINE-BINDING PROTEIN NUPN"/>
    <property type="match status" value="1"/>
</dbReference>
<dbReference type="GO" id="GO:0005886">
    <property type="term" value="C:plasma membrane"/>
    <property type="evidence" value="ECO:0007669"/>
    <property type="project" value="UniProtKB-SubCell"/>
</dbReference>
<dbReference type="InterPro" id="IPR050957">
    <property type="entry name" value="BMP_lipoprotein"/>
</dbReference>
<dbReference type="CDD" id="cd06354">
    <property type="entry name" value="PBP1_PrnA-like"/>
    <property type="match status" value="1"/>
</dbReference>
<comment type="subcellular location">
    <subcellularLocation>
        <location evidence="1">Cell membrane</location>
        <topology evidence="1">Lipid-anchor</topology>
    </subcellularLocation>
</comment>
<keyword evidence="6 9" id="KW-0449">Lipoprotein</keyword>
<evidence type="ECO:0000256" key="6">
    <source>
        <dbReference type="ARBA" id="ARBA00023288"/>
    </source>
</evidence>
<name>A0A0P8WC24_9CLOT</name>
<evidence type="ECO:0000256" key="1">
    <source>
        <dbReference type="ARBA" id="ARBA00004193"/>
    </source>
</evidence>
<evidence type="ECO:0000313" key="9">
    <source>
        <dbReference type="EMBL" id="KPU45266.1"/>
    </source>
</evidence>
<comment type="caution">
    <text evidence="9">The sequence shown here is derived from an EMBL/GenBank/DDBJ whole genome shotgun (WGS) entry which is preliminary data.</text>
</comment>
<evidence type="ECO:0000256" key="5">
    <source>
        <dbReference type="ARBA" id="ARBA00023136"/>
    </source>
</evidence>
<dbReference type="PATRIC" id="fig|36849.3.peg.1237"/>
<feature type="region of interest" description="Disordered" evidence="7">
    <location>
        <begin position="23"/>
        <end position="42"/>
    </location>
</feature>
<feature type="compositionally biased region" description="Low complexity" evidence="7">
    <location>
        <begin position="29"/>
        <end position="42"/>
    </location>
</feature>
<evidence type="ECO:0000259" key="8">
    <source>
        <dbReference type="Pfam" id="PF02608"/>
    </source>
</evidence>
<keyword evidence="3" id="KW-1003">Cell membrane</keyword>
<comment type="similarity">
    <text evidence="2">Belongs to the BMP lipoprotein family.</text>
</comment>
<accession>A0A0P8WC24</accession>
<sequence length="354" mass="37409">MKRIISLLITVLMIGSLIVSCGQKPSEPQQPTGTPQVTGTPTPEKKMIVAMVTDTGGLGDKSFNDLAWKGITKFVEENGDEAESKVAQSKQPEDYQPNLTSMAEAGVDITFAVGYLFEKALGEVADANKDSKFAIIDTVVQKPNVASVTFKEHEGSFLVGVIAAKTTKTNKVGFVGGMTGDLIKKFETGFRAGVKAVNPEIQVLVNYTESFSDAAKGKEAALSQFNSGADVIYHASGGCGLGVIQAAQDKNLWAIGVDQDQSDLAPENVLCSMIKRVDTATYSIAKATLEGKFPGNSVTVLGLKEDGVGYSDNAGNTSAEAKELADKWAKAIVDGKVVVPEKEADLEGFSAKLE</sequence>
<dbReference type="EMBL" id="LKET01000026">
    <property type="protein sequence ID" value="KPU45266.1"/>
    <property type="molecule type" value="Genomic_DNA"/>
</dbReference>
<evidence type="ECO:0000256" key="4">
    <source>
        <dbReference type="ARBA" id="ARBA00022729"/>
    </source>
</evidence>
<dbReference type="Gene3D" id="3.40.50.2300">
    <property type="match status" value="2"/>
</dbReference>
<dbReference type="SUPFAM" id="SSF53822">
    <property type="entry name" value="Periplasmic binding protein-like I"/>
    <property type="match status" value="1"/>
</dbReference>
<dbReference type="Proteomes" id="UP000050326">
    <property type="component" value="Unassembled WGS sequence"/>
</dbReference>
<evidence type="ECO:0000313" key="10">
    <source>
        <dbReference type="Proteomes" id="UP000050326"/>
    </source>
</evidence>
<keyword evidence="5" id="KW-0472">Membrane</keyword>
<evidence type="ECO:0000256" key="7">
    <source>
        <dbReference type="SAM" id="MobiDB-lite"/>
    </source>
</evidence>
<protein>
    <submittedName>
        <fullName evidence="9">Membrane lipoprotein TmpC</fullName>
    </submittedName>
</protein>
<dbReference type="STRING" id="36849.OXPF_11580"/>
<keyword evidence="4" id="KW-0732">Signal</keyword>
<keyword evidence="10" id="KW-1185">Reference proteome</keyword>
<organism evidence="9 10">
    <name type="scientific">Oxobacter pfennigii</name>
    <dbReference type="NCBI Taxonomy" id="36849"/>
    <lineage>
        <taxon>Bacteria</taxon>
        <taxon>Bacillati</taxon>
        <taxon>Bacillota</taxon>
        <taxon>Clostridia</taxon>
        <taxon>Eubacteriales</taxon>
        <taxon>Clostridiaceae</taxon>
        <taxon>Oxobacter</taxon>
    </lineage>
</organism>
<dbReference type="RefSeq" id="WP_054874254.1">
    <property type="nucleotide sequence ID" value="NZ_LKET01000026.1"/>
</dbReference>
<dbReference type="PANTHER" id="PTHR34296">
    <property type="entry name" value="TRANSCRIPTIONAL ACTIVATOR PROTEIN MED"/>
    <property type="match status" value="1"/>
</dbReference>
<evidence type="ECO:0000256" key="3">
    <source>
        <dbReference type="ARBA" id="ARBA00022475"/>
    </source>
</evidence>
<evidence type="ECO:0000256" key="2">
    <source>
        <dbReference type="ARBA" id="ARBA00008610"/>
    </source>
</evidence>
<feature type="domain" description="ABC transporter substrate-binding protein PnrA-like" evidence="8">
    <location>
        <begin position="49"/>
        <end position="335"/>
    </location>
</feature>
<dbReference type="InterPro" id="IPR028082">
    <property type="entry name" value="Peripla_BP_I"/>
</dbReference>
<dbReference type="OrthoDB" id="9769871at2"/>
<dbReference type="PROSITE" id="PS51257">
    <property type="entry name" value="PROKAR_LIPOPROTEIN"/>
    <property type="match status" value="1"/>
</dbReference>
<proteinExistence type="inferred from homology"/>
<reference evidence="9 10" key="1">
    <citation type="submission" date="2015-09" db="EMBL/GenBank/DDBJ databases">
        <title>Genome sequence of Oxobacter pfennigii DSM 3222.</title>
        <authorList>
            <person name="Poehlein A."/>
            <person name="Bengelsdorf F.R."/>
            <person name="Schiel-Bengelsdorf B."/>
            <person name="Duerre P."/>
            <person name="Daniel R."/>
        </authorList>
    </citation>
    <scope>NUCLEOTIDE SEQUENCE [LARGE SCALE GENOMIC DNA]</scope>
    <source>
        <strain evidence="9 10">DSM 3222</strain>
    </source>
</reference>
<dbReference type="Pfam" id="PF02608">
    <property type="entry name" value="Bmp"/>
    <property type="match status" value="1"/>
</dbReference>
<gene>
    <name evidence="9" type="primary">tmpC</name>
    <name evidence="9" type="ORF">OXPF_11580</name>
</gene>
<dbReference type="InterPro" id="IPR003760">
    <property type="entry name" value="PnrA-like"/>
</dbReference>